<evidence type="ECO:0000256" key="3">
    <source>
        <dbReference type="SAM" id="MobiDB-lite"/>
    </source>
</evidence>
<evidence type="ECO:0000256" key="1">
    <source>
        <dbReference type="ARBA" id="ARBA00004132"/>
    </source>
</evidence>
<dbReference type="PANTHER" id="PTHR13196">
    <property type="entry name" value="DENN DOMAIN-CONTAINING"/>
    <property type="match status" value="1"/>
</dbReference>
<name>A0A195C1J1_9HYME</name>
<dbReference type="SUPFAM" id="SSF51735">
    <property type="entry name" value="NAD(P)-binding Rossmann-fold domains"/>
    <property type="match status" value="1"/>
</dbReference>
<dbReference type="PANTHER" id="PTHR13196:SF14">
    <property type="entry name" value="UDENN DOMAIN-CONTAINING PROTEIN"/>
    <property type="match status" value="1"/>
</dbReference>
<dbReference type="GO" id="GO:0006897">
    <property type="term" value="P:endocytosis"/>
    <property type="evidence" value="ECO:0007669"/>
    <property type="project" value="TreeGrafter"/>
</dbReference>
<dbReference type="GO" id="GO:0005085">
    <property type="term" value="F:guanyl-nucleotide exchange factor activity"/>
    <property type="evidence" value="ECO:0007669"/>
    <property type="project" value="InterPro"/>
</dbReference>
<dbReference type="GO" id="GO:0005829">
    <property type="term" value="C:cytosol"/>
    <property type="evidence" value="ECO:0007669"/>
    <property type="project" value="TreeGrafter"/>
</dbReference>
<comment type="subcellular location">
    <subcellularLocation>
        <location evidence="1">Cytoplasmic vesicle</location>
        <location evidence="1">Clathrin-coated vesicle</location>
    </subcellularLocation>
</comment>
<dbReference type="Gene3D" id="3.30.450.200">
    <property type="match status" value="1"/>
</dbReference>
<organism evidence="5 6">
    <name type="scientific">Cyphomyrmex costatus</name>
    <dbReference type="NCBI Taxonomy" id="456900"/>
    <lineage>
        <taxon>Eukaryota</taxon>
        <taxon>Metazoa</taxon>
        <taxon>Ecdysozoa</taxon>
        <taxon>Arthropoda</taxon>
        <taxon>Hexapoda</taxon>
        <taxon>Insecta</taxon>
        <taxon>Pterygota</taxon>
        <taxon>Neoptera</taxon>
        <taxon>Endopterygota</taxon>
        <taxon>Hymenoptera</taxon>
        <taxon>Apocrita</taxon>
        <taxon>Aculeata</taxon>
        <taxon>Formicoidea</taxon>
        <taxon>Formicidae</taxon>
        <taxon>Myrmicinae</taxon>
        <taxon>Cyphomyrmex</taxon>
    </lineage>
</organism>
<dbReference type="Pfam" id="PF02141">
    <property type="entry name" value="DENN"/>
    <property type="match status" value="1"/>
</dbReference>
<feature type="domain" description="UDENN" evidence="4">
    <location>
        <begin position="419"/>
        <end position="784"/>
    </location>
</feature>
<dbReference type="FunFam" id="3.40.50.720:FF:000370">
    <property type="entry name" value="Fatty acyl-CoA reductase"/>
    <property type="match status" value="1"/>
</dbReference>
<dbReference type="InterPro" id="IPR013120">
    <property type="entry name" value="FAR_NAD-bd"/>
</dbReference>
<accession>A0A195C1J1</accession>
<dbReference type="Proteomes" id="UP000078542">
    <property type="component" value="Unassembled WGS sequence"/>
</dbReference>
<dbReference type="SMART" id="SM00799">
    <property type="entry name" value="DENN"/>
    <property type="match status" value="1"/>
</dbReference>
<dbReference type="GO" id="GO:0032456">
    <property type="term" value="P:endocytic recycling"/>
    <property type="evidence" value="ECO:0007669"/>
    <property type="project" value="TreeGrafter"/>
</dbReference>
<dbReference type="Gene3D" id="3.40.50.720">
    <property type="entry name" value="NAD(P)-binding Rossmann-like Domain"/>
    <property type="match status" value="1"/>
</dbReference>
<dbReference type="InterPro" id="IPR033640">
    <property type="entry name" value="FAR_C"/>
</dbReference>
<dbReference type="InterPro" id="IPR043153">
    <property type="entry name" value="DENN_C"/>
</dbReference>
<keyword evidence="2" id="KW-0968">Cytoplasmic vesicle</keyword>
<feature type="region of interest" description="Disordered" evidence="3">
    <location>
        <begin position="863"/>
        <end position="936"/>
    </location>
</feature>
<feature type="compositionally biased region" description="Polar residues" evidence="3">
    <location>
        <begin position="869"/>
        <end position="881"/>
    </location>
</feature>
<dbReference type="InterPro" id="IPR005112">
    <property type="entry name" value="dDENN_dom"/>
</dbReference>
<reference evidence="5 6" key="1">
    <citation type="submission" date="2016-03" db="EMBL/GenBank/DDBJ databases">
        <title>Cyphomyrmex costatus WGS genome.</title>
        <authorList>
            <person name="Nygaard S."/>
            <person name="Hu H."/>
            <person name="Boomsma J."/>
            <person name="Zhang G."/>
        </authorList>
    </citation>
    <scope>NUCLEOTIDE SEQUENCE [LARGE SCALE GENOMIC DNA]</scope>
    <source>
        <strain evidence="5">MS0001</strain>
        <tissue evidence="5">Whole body</tissue>
    </source>
</reference>
<evidence type="ECO:0000313" key="5">
    <source>
        <dbReference type="EMBL" id="KYM94712.1"/>
    </source>
</evidence>
<dbReference type="AlphaFoldDB" id="A0A195C1J1"/>
<dbReference type="CDD" id="cd09071">
    <property type="entry name" value="FAR_C"/>
    <property type="match status" value="1"/>
</dbReference>
<dbReference type="InterPro" id="IPR037516">
    <property type="entry name" value="Tripartite_DENN"/>
</dbReference>
<dbReference type="InterPro" id="IPR040032">
    <property type="entry name" value="DENND1A/B/C"/>
</dbReference>
<dbReference type="GO" id="GO:0030136">
    <property type="term" value="C:clathrin-coated vesicle"/>
    <property type="evidence" value="ECO:0007669"/>
    <property type="project" value="UniProtKB-SubCell"/>
</dbReference>
<dbReference type="Pfam" id="PF03015">
    <property type="entry name" value="Sterile"/>
    <property type="match status" value="1"/>
</dbReference>
<dbReference type="Gene3D" id="3.40.50.11500">
    <property type="match status" value="1"/>
</dbReference>
<dbReference type="Gene3D" id="6.10.140.1000">
    <property type="match status" value="1"/>
</dbReference>
<evidence type="ECO:0000256" key="2">
    <source>
        <dbReference type="ARBA" id="ARBA00023329"/>
    </source>
</evidence>
<dbReference type="Pfam" id="PF03455">
    <property type="entry name" value="dDENN"/>
    <property type="match status" value="1"/>
</dbReference>
<dbReference type="CDD" id="cd05236">
    <property type="entry name" value="FAR-N_SDR_e"/>
    <property type="match status" value="1"/>
</dbReference>
<evidence type="ECO:0000259" key="4">
    <source>
        <dbReference type="PROSITE" id="PS50211"/>
    </source>
</evidence>
<dbReference type="FunFam" id="3.40.50.11500:FF:000001">
    <property type="entry name" value="Putative DENN domain-containing protein 1A"/>
    <property type="match status" value="1"/>
</dbReference>
<sequence length="1155" mass="131398">MAGSEYTSIKDFYRDRSIFITGATGFMGKVLVEKLLRSCPDIKNIYLLMRPKKGENVQERLQELLNRPLFEKLRRDSPGELSKIIPVAGDITKPELGISADDQNMLIRSVSIVFHSAATVKFDEALKLSITINMLGTKRLVQLCNRMHNVEAFIHVSTAYCNCDRNDVAEEIYPVGREPDQVIALTEWMDDKMFEEFTPNLIASRPNTYTFTKALAERMLEREKGSLPIAIVRPSIVLSSYREPVAGWIDNYNGPTGIIAAGGKGFFRTVLCHEDKVADLVPVDIVINLMICAAWRTATQRTDTIPIYNCCSGQQNPITWKQFVNLSFKYCRLHPVNNALWYPDCCCRSSIIINKLCVIFQHALPAYILDILARIKGSRPIMVRIQTKLSKAAKLFEYFTTKQWNFRDDNVRRLGEQLSLEDRETFIFDVRGIYWPSYLEHYILGIRQFILKESPDTLPAARSYITNLLVQHFSFVLTSIDSKWTFGFCRHDPKTETALVVLSALPWHETFYKLLNHIASLTSNASGEDPWKFLEIIYTCGVPVPGNSISIPLPNSSTNFICQSPKQFQLPSIPENRNLTEYYSAVDSHNMMMIFASMLYERRIIFISKRLSRLSACVQACNALIYPMIWQHIYIPVLPLSLIDYLLAPMPFLIGVPTQTLQKVPKSDLGEVVILDADNNTIESPFQDLESLPQDVVTNLKKALRNRPALLGDGVSRAFLRALVQLTAGYREALTLQQGERITFNQNAFVESRPSSMQPFLRKMLELQIFQQFIEERLNMLNSGLGFSDEFEMEACSYSAKSGSKFMQQYREWTYTMRKESSAFFRSVKDKASVKYAVKSVKDKGKDMKTAYKGLKWKGRLNRSETNVRFHQPRSAPSSPTLDRRPVGFTSPPKSPNGVSAAVNYRKDLRLRNNNFSDTSRKQYSPLSPSSPEESSDLEHINIDLMHELRDVIFPNTPPVNRTPSVTSNRFSHKMWLSTRSEIHNTSPSYIEAYACTRTCESNLPVMHSDVFFFLQDPSDVPDLIRLDSINSNDDFDPLLSKSSEFSSTKQMSQSLHLPEMGEGLSNPLYPYFQKQSHKTNDKPKASDNVGDTDLLQAYGIDFNKFSLSNGDNLSTINTAACNQSDNSINDTMDTFSLTLDVPTIKSQNNWTKFE</sequence>
<protein>
    <recommendedName>
        <fullName evidence="4">UDENN domain-containing protein</fullName>
    </recommendedName>
</protein>
<gene>
    <name evidence="5" type="ORF">ALC62_14693</name>
</gene>
<dbReference type="InterPro" id="IPR036291">
    <property type="entry name" value="NAD(P)-bd_dom_sf"/>
</dbReference>
<evidence type="ECO:0000313" key="6">
    <source>
        <dbReference type="Proteomes" id="UP000078542"/>
    </source>
</evidence>
<keyword evidence="6" id="KW-1185">Reference proteome</keyword>
<dbReference type="SMART" id="SM00801">
    <property type="entry name" value="dDENN"/>
    <property type="match status" value="1"/>
</dbReference>
<dbReference type="InterPro" id="IPR001194">
    <property type="entry name" value="cDENN_dom"/>
</dbReference>
<dbReference type="STRING" id="456900.A0A195C1J1"/>
<proteinExistence type="predicted"/>
<dbReference type="GO" id="GO:1901981">
    <property type="term" value="F:phosphatidylinositol phosphate binding"/>
    <property type="evidence" value="ECO:0007669"/>
    <property type="project" value="TreeGrafter"/>
</dbReference>
<dbReference type="PROSITE" id="PS50211">
    <property type="entry name" value="DENN"/>
    <property type="match status" value="1"/>
</dbReference>
<dbReference type="Pfam" id="PF07993">
    <property type="entry name" value="NAD_binding_4"/>
    <property type="match status" value="1"/>
</dbReference>
<dbReference type="EMBL" id="KQ978350">
    <property type="protein sequence ID" value="KYM94712.1"/>
    <property type="molecule type" value="Genomic_DNA"/>
</dbReference>